<dbReference type="Proteomes" id="UP000093000">
    <property type="component" value="Unassembled WGS sequence"/>
</dbReference>
<dbReference type="InterPro" id="IPR050769">
    <property type="entry name" value="NAT_camello-type"/>
</dbReference>
<name>A0A1C7N9L5_9FUNG</name>
<evidence type="ECO:0000256" key="1">
    <source>
        <dbReference type="ARBA" id="ARBA00022679"/>
    </source>
</evidence>
<evidence type="ECO:0000256" key="2">
    <source>
        <dbReference type="SAM" id="Phobius"/>
    </source>
</evidence>
<dbReference type="Pfam" id="PF00583">
    <property type="entry name" value="Acetyltransf_1"/>
    <property type="match status" value="1"/>
</dbReference>
<dbReference type="Gene3D" id="3.40.630.30">
    <property type="match status" value="1"/>
</dbReference>
<feature type="domain" description="N-acetyltransferase" evidence="3">
    <location>
        <begin position="181"/>
        <end position="318"/>
    </location>
</feature>
<keyword evidence="5" id="KW-1185">Reference proteome</keyword>
<keyword evidence="2" id="KW-0472">Membrane</keyword>
<evidence type="ECO:0000313" key="5">
    <source>
        <dbReference type="Proteomes" id="UP000093000"/>
    </source>
</evidence>
<gene>
    <name evidence="4" type="ORF">A0J61_06146</name>
</gene>
<keyword evidence="2" id="KW-0812">Transmembrane</keyword>
<proteinExistence type="predicted"/>
<keyword evidence="1" id="KW-0808">Transferase</keyword>
<feature type="transmembrane region" description="Helical" evidence="2">
    <location>
        <begin position="91"/>
        <end position="110"/>
    </location>
</feature>
<dbReference type="InterPro" id="IPR000182">
    <property type="entry name" value="GNAT_dom"/>
</dbReference>
<dbReference type="EMBL" id="LUGH01000357">
    <property type="protein sequence ID" value="OBZ85805.1"/>
    <property type="molecule type" value="Genomic_DNA"/>
</dbReference>
<evidence type="ECO:0000259" key="3">
    <source>
        <dbReference type="PROSITE" id="PS51186"/>
    </source>
</evidence>
<feature type="transmembrane region" description="Helical" evidence="2">
    <location>
        <begin position="51"/>
        <end position="71"/>
    </location>
</feature>
<dbReference type="PANTHER" id="PTHR13947">
    <property type="entry name" value="GNAT FAMILY N-ACETYLTRANSFERASE"/>
    <property type="match status" value="1"/>
</dbReference>
<sequence length="336" mass="39181">MTKKKSTQPTQEPAKPKVVLRTYRDTDYEQVEYLFRATQVPLVYESIRSKIWAPLTWVIWFVGYTAILYTIPFVTDRVLGRDVPLWAMTTIKVFSTFWWGVIAFVALFVVSDRVEMQNRVDEAMANDLRDPDLYYLNYTLQDGKKVRKPEEEQVPSHFWVLSVDDQVCGMLGLSCYAEDMEDQRTSLPVGWKQFVVALLELVRLSVPSFLEKGRPNTSDYQLKDKKRIFAHQQIPKTATITRWAIRSDLQACGLSTLLINRAISWCKERDINRVYALVNESNMAAEQVLTRRHGFVMVKKFKKGLFGQFEKLLACRVNEWIEKHGEQTRKAFKKSE</sequence>
<dbReference type="SUPFAM" id="SSF55729">
    <property type="entry name" value="Acyl-CoA N-acyltransferases (Nat)"/>
    <property type="match status" value="1"/>
</dbReference>
<dbReference type="AlphaFoldDB" id="A0A1C7N9L5"/>
<dbReference type="CDD" id="cd04301">
    <property type="entry name" value="NAT_SF"/>
    <property type="match status" value="1"/>
</dbReference>
<dbReference type="InParanoid" id="A0A1C7N9L5"/>
<accession>A0A1C7N9L5</accession>
<reference evidence="4 5" key="1">
    <citation type="submission" date="2016-03" db="EMBL/GenBank/DDBJ databases">
        <title>Choanephora cucurbitarum.</title>
        <authorList>
            <person name="Min B."/>
            <person name="Park H."/>
            <person name="Park J.-H."/>
            <person name="Shin H.-D."/>
            <person name="Choi I.-G."/>
        </authorList>
    </citation>
    <scope>NUCLEOTIDE SEQUENCE [LARGE SCALE GENOMIC DNA]</scope>
    <source>
        <strain evidence="4 5">KUS-F28377</strain>
    </source>
</reference>
<protein>
    <recommendedName>
        <fullName evidence="3">N-acetyltransferase domain-containing protein</fullName>
    </recommendedName>
</protein>
<dbReference type="GO" id="GO:0008080">
    <property type="term" value="F:N-acetyltransferase activity"/>
    <property type="evidence" value="ECO:0007669"/>
    <property type="project" value="InterPro"/>
</dbReference>
<organism evidence="4 5">
    <name type="scientific">Choanephora cucurbitarum</name>
    <dbReference type="NCBI Taxonomy" id="101091"/>
    <lineage>
        <taxon>Eukaryota</taxon>
        <taxon>Fungi</taxon>
        <taxon>Fungi incertae sedis</taxon>
        <taxon>Mucoromycota</taxon>
        <taxon>Mucoromycotina</taxon>
        <taxon>Mucoromycetes</taxon>
        <taxon>Mucorales</taxon>
        <taxon>Mucorineae</taxon>
        <taxon>Choanephoraceae</taxon>
        <taxon>Choanephoroideae</taxon>
        <taxon>Choanephora</taxon>
    </lineage>
</organism>
<evidence type="ECO:0000313" key="4">
    <source>
        <dbReference type="EMBL" id="OBZ85805.1"/>
    </source>
</evidence>
<dbReference type="InterPro" id="IPR016181">
    <property type="entry name" value="Acyl_CoA_acyltransferase"/>
</dbReference>
<comment type="caution">
    <text evidence="4">The sequence shown here is derived from an EMBL/GenBank/DDBJ whole genome shotgun (WGS) entry which is preliminary data.</text>
</comment>
<keyword evidence="2" id="KW-1133">Transmembrane helix</keyword>
<dbReference type="OrthoDB" id="2204056at2759"/>
<dbReference type="PROSITE" id="PS51186">
    <property type="entry name" value="GNAT"/>
    <property type="match status" value="1"/>
</dbReference>
<dbReference type="PANTHER" id="PTHR13947:SF37">
    <property type="entry name" value="LD18367P"/>
    <property type="match status" value="1"/>
</dbReference>